<feature type="transmembrane region" description="Helical" evidence="1">
    <location>
        <begin position="113"/>
        <end position="134"/>
    </location>
</feature>
<accession>A0A5R9BA24</accession>
<reference evidence="2 3" key="1">
    <citation type="submission" date="2019-05" db="EMBL/GenBank/DDBJ databases">
        <title>Nesterenkonia sp. GY074 isolated from the Southern Atlantic Ocean.</title>
        <authorList>
            <person name="Zhang G."/>
        </authorList>
    </citation>
    <scope>NUCLEOTIDE SEQUENCE [LARGE SCALE GENOMIC DNA]</scope>
    <source>
        <strain evidence="2 3">GY074</strain>
    </source>
</reference>
<dbReference type="OrthoDB" id="4774258at2"/>
<organism evidence="2 3">
    <name type="scientific">Nesterenkonia salmonea</name>
    <dbReference type="NCBI Taxonomy" id="1804987"/>
    <lineage>
        <taxon>Bacteria</taxon>
        <taxon>Bacillati</taxon>
        <taxon>Actinomycetota</taxon>
        <taxon>Actinomycetes</taxon>
        <taxon>Micrococcales</taxon>
        <taxon>Micrococcaceae</taxon>
        <taxon>Nesterenkonia</taxon>
    </lineage>
</organism>
<sequence>MQRWVKRRGLEILGWTLVVAGAAGLVLPGPGLLLLASGLAVLATRYAWARRRLVPVKARARRLAAQGVSTWPKVVLSTLGALCLTALGVVWGIRPEAPGWWPLADGWWLVGGWGAGATLIFSGVLALVLIVYSFRRFR</sequence>
<proteinExistence type="predicted"/>
<keyword evidence="3" id="KW-1185">Reference proteome</keyword>
<dbReference type="EMBL" id="VAVZ01000048">
    <property type="protein sequence ID" value="TLP93296.1"/>
    <property type="molecule type" value="Genomic_DNA"/>
</dbReference>
<keyword evidence="1" id="KW-0812">Transmembrane</keyword>
<protein>
    <submittedName>
        <fullName evidence="2">DUF4381 domain-containing protein</fullName>
    </submittedName>
</protein>
<comment type="caution">
    <text evidence="2">The sequence shown here is derived from an EMBL/GenBank/DDBJ whole genome shotgun (WGS) entry which is preliminary data.</text>
</comment>
<keyword evidence="1" id="KW-0472">Membrane</keyword>
<name>A0A5R9BA24_9MICC</name>
<keyword evidence="1" id="KW-1133">Transmembrane helix</keyword>
<dbReference type="Pfam" id="PF09656">
    <property type="entry name" value="PGPGW"/>
    <property type="match status" value="1"/>
</dbReference>
<evidence type="ECO:0000256" key="1">
    <source>
        <dbReference type="SAM" id="Phobius"/>
    </source>
</evidence>
<evidence type="ECO:0000313" key="3">
    <source>
        <dbReference type="Proteomes" id="UP000310458"/>
    </source>
</evidence>
<gene>
    <name evidence="2" type="ORF">FEF26_13675</name>
</gene>
<dbReference type="Proteomes" id="UP000310458">
    <property type="component" value="Unassembled WGS sequence"/>
</dbReference>
<feature type="transmembrane region" description="Helical" evidence="1">
    <location>
        <begin position="70"/>
        <end position="93"/>
    </location>
</feature>
<dbReference type="InterPro" id="IPR019099">
    <property type="entry name" value="Uncharacterised_PGPGW_TM"/>
</dbReference>
<evidence type="ECO:0000313" key="2">
    <source>
        <dbReference type="EMBL" id="TLP93296.1"/>
    </source>
</evidence>
<dbReference type="AlphaFoldDB" id="A0A5R9BA24"/>